<feature type="compositionally biased region" description="Basic and acidic residues" evidence="1">
    <location>
        <begin position="182"/>
        <end position="198"/>
    </location>
</feature>
<dbReference type="EMBL" id="JAANER010000001">
    <property type="protein sequence ID" value="KAG9195064.1"/>
    <property type="molecule type" value="Genomic_DNA"/>
</dbReference>
<feature type="compositionally biased region" description="Basic and acidic residues" evidence="1">
    <location>
        <begin position="136"/>
        <end position="161"/>
    </location>
</feature>
<evidence type="ECO:0000256" key="1">
    <source>
        <dbReference type="SAM" id="MobiDB-lite"/>
    </source>
</evidence>
<sequence length="207" mass="23139">MKDPYHELNLECEPADAVAISTQEAVLVLSVAEVIVMAVEELVMITSGMITPFQHDILCSDPRKCMSRVQSLVLELHSFGDELESRLLELGAGPYVLFVQAALATKRFARSATWTDDHEALDAAYQNSAHQPPEPQLREEEREQAQAEMRAKQQAAIDKRLASQPRPRKLSPTGAQATRKPTALEEASRENTGWRDADAQAEFRNWN</sequence>
<proteinExistence type="predicted"/>
<evidence type="ECO:0000313" key="3">
    <source>
        <dbReference type="Proteomes" id="UP001199106"/>
    </source>
</evidence>
<keyword evidence="3" id="KW-1185">Reference proteome</keyword>
<name>A0AAD4IIQ3_9PLEO</name>
<dbReference type="Proteomes" id="UP001199106">
    <property type="component" value="Unassembled WGS sequence"/>
</dbReference>
<evidence type="ECO:0000313" key="2">
    <source>
        <dbReference type="EMBL" id="KAG9195064.1"/>
    </source>
</evidence>
<feature type="region of interest" description="Disordered" evidence="1">
    <location>
        <begin position="126"/>
        <end position="207"/>
    </location>
</feature>
<dbReference type="AlphaFoldDB" id="A0AAD4IIQ3"/>
<reference evidence="2" key="1">
    <citation type="submission" date="2021-07" db="EMBL/GenBank/DDBJ databases">
        <title>Genome Resource of American Ginseng Black Spot Pathogen Alternaria panax.</title>
        <authorList>
            <person name="Qiu C."/>
            <person name="Wang W."/>
            <person name="Liu Z."/>
        </authorList>
    </citation>
    <scope>NUCLEOTIDE SEQUENCE</scope>
    <source>
        <strain evidence="2">BNCC115425</strain>
    </source>
</reference>
<protein>
    <submittedName>
        <fullName evidence="2">Uncharacterized protein</fullName>
    </submittedName>
</protein>
<organism evidence="2 3">
    <name type="scientific">Alternaria panax</name>
    <dbReference type="NCBI Taxonomy" id="48097"/>
    <lineage>
        <taxon>Eukaryota</taxon>
        <taxon>Fungi</taxon>
        <taxon>Dikarya</taxon>
        <taxon>Ascomycota</taxon>
        <taxon>Pezizomycotina</taxon>
        <taxon>Dothideomycetes</taxon>
        <taxon>Pleosporomycetidae</taxon>
        <taxon>Pleosporales</taxon>
        <taxon>Pleosporineae</taxon>
        <taxon>Pleosporaceae</taxon>
        <taxon>Alternaria</taxon>
        <taxon>Alternaria sect. Panax</taxon>
    </lineage>
</organism>
<gene>
    <name evidence="2" type="ORF">G6011_00184</name>
</gene>
<accession>A0AAD4IIQ3</accession>
<comment type="caution">
    <text evidence="2">The sequence shown here is derived from an EMBL/GenBank/DDBJ whole genome shotgun (WGS) entry which is preliminary data.</text>
</comment>